<dbReference type="PROSITE" id="PS00622">
    <property type="entry name" value="HTH_LUXR_1"/>
    <property type="match status" value="1"/>
</dbReference>
<dbReference type="SUPFAM" id="SSF46894">
    <property type="entry name" value="C-terminal effector domain of the bipartite response regulators"/>
    <property type="match status" value="1"/>
</dbReference>
<feature type="domain" description="Response regulatory" evidence="5">
    <location>
        <begin position="8"/>
        <end position="124"/>
    </location>
</feature>
<protein>
    <submittedName>
        <fullName evidence="6">Response regulator transcription factor</fullName>
    </submittedName>
</protein>
<dbReference type="PANTHER" id="PTHR43214:SF43">
    <property type="entry name" value="TWO-COMPONENT RESPONSE REGULATOR"/>
    <property type="match status" value="1"/>
</dbReference>
<dbReference type="GO" id="GO:0003677">
    <property type="term" value="F:DNA binding"/>
    <property type="evidence" value="ECO:0007669"/>
    <property type="project" value="UniProtKB-KW"/>
</dbReference>
<accession>A0A969WCS1</accession>
<dbReference type="GO" id="GO:0000160">
    <property type="term" value="P:phosphorelay signal transduction system"/>
    <property type="evidence" value="ECO:0007669"/>
    <property type="project" value="InterPro"/>
</dbReference>
<evidence type="ECO:0000256" key="3">
    <source>
        <dbReference type="PROSITE-ProRule" id="PRU00169"/>
    </source>
</evidence>
<dbReference type="PROSITE" id="PS50043">
    <property type="entry name" value="HTH_LUXR_2"/>
    <property type="match status" value="1"/>
</dbReference>
<evidence type="ECO:0000256" key="2">
    <source>
        <dbReference type="ARBA" id="ARBA00023125"/>
    </source>
</evidence>
<dbReference type="Gene3D" id="3.40.50.2300">
    <property type="match status" value="1"/>
</dbReference>
<evidence type="ECO:0000313" key="6">
    <source>
        <dbReference type="EMBL" id="NKF23026.1"/>
    </source>
</evidence>
<dbReference type="PRINTS" id="PR00038">
    <property type="entry name" value="HTHLUXR"/>
</dbReference>
<dbReference type="CDD" id="cd06170">
    <property type="entry name" value="LuxR_C_like"/>
    <property type="match status" value="1"/>
</dbReference>
<evidence type="ECO:0000259" key="4">
    <source>
        <dbReference type="PROSITE" id="PS50043"/>
    </source>
</evidence>
<name>A0A969WCS1_9GAMM</name>
<dbReference type="InterPro" id="IPR058245">
    <property type="entry name" value="NreC/VraR/RcsB-like_REC"/>
</dbReference>
<dbReference type="CDD" id="cd17535">
    <property type="entry name" value="REC_NarL-like"/>
    <property type="match status" value="1"/>
</dbReference>
<keyword evidence="1 3" id="KW-0597">Phosphoprotein</keyword>
<dbReference type="InterPro" id="IPR001789">
    <property type="entry name" value="Sig_transdc_resp-reg_receiver"/>
</dbReference>
<dbReference type="Pfam" id="PF00196">
    <property type="entry name" value="GerE"/>
    <property type="match status" value="1"/>
</dbReference>
<dbReference type="GO" id="GO:0006355">
    <property type="term" value="P:regulation of DNA-templated transcription"/>
    <property type="evidence" value="ECO:0007669"/>
    <property type="project" value="InterPro"/>
</dbReference>
<keyword evidence="7" id="KW-1185">Reference proteome</keyword>
<comment type="caution">
    <text evidence="6">The sequence shown here is derived from an EMBL/GenBank/DDBJ whole genome shotgun (WGS) entry which is preliminary data.</text>
</comment>
<dbReference type="InterPro" id="IPR000792">
    <property type="entry name" value="Tscrpt_reg_LuxR_C"/>
</dbReference>
<gene>
    <name evidence="6" type="ORF">G7Y82_11910</name>
</gene>
<evidence type="ECO:0000256" key="1">
    <source>
        <dbReference type="ARBA" id="ARBA00022553"/>
    </source>
</evidence>
<feature type="modified residue" description="4-aspartylphosphate" evidence="3">
    <location>
        <position position="59"/>
    </location>
</feature>
<dbReference type="Proteomes" id="UP000653472">
    <property type="component" value="Unassembled WGS sequence"/>
</dbReference>
<dbReference type="InterPro" id="IPR011006">
    <property type="entry name" value="CheY-like_superfamily"/>
</dbReference>
<dbReference type="PROSITE" id="PS50110">
    <property type="entry name" value="RESPONSE_REGULATORY"/>
    <property type="match status" value="1"/>
</dbReference>
<sequence>MNGPARIRVMVVDDHPLLREGIAAVLARQTDIELVAEAADGLEAIEQFRQHRPDVTLMDLQMPRMNGIDAIAAIRRDHPAARMVVLTTYKGDAQALRAIKAGATGYLLKSTLRKEMVETIRSVHAGRRHVPAEIACEIAEHVADDALSLREIDVLGRVAVGNTNREVARQLGISEETVKAHLKNLFAKLSAKDRTHAVMLALKRGILQI</sequence>
<feature type="domain" description="HTH luxR-type" evidence="4">
    <location>
        <begin position="140"/>
        <end position="205"/>
    </location>
</feature>
<dbReference type="AlphaFoldDB" id="A0A969WCS1"/>
<dbReference type="SMART" id="SM00448">
    <property type="entry name" value="REC"/>
    <property type="match status" value="1"/>
</dbReference>
<evidence type="ECO:0000259" key="5">
    <source>
        <dbReference type="PROSITE" id="PS50110"/>
    </source>
</evidence>
<dbReference type="PANTHER" id="PTHR43214">
    <property type="entry name" value="TWO-COMPONENT RESPONSE REGULATOR"/>
    <property type="match status" value="1"/>
</dbReference>
<keyword evidence="2" id="KW-0238">DNA-binding</keyword>
<dbReference type="SUPFAM" id="SSF52172">
    <property type="entry name" value="CheY-like"/>
    <property type="match status" value="1"/>
</dbReference>
<evidence type="ECO:0000313" key="7">
    <source>
        <dbReference type="Proteomes" id="UP000653472"/>
    </source>
</evidence>
<dbReference type="SMART" id="SM00421">
    <property type="entry name" value="HTH_LUXR"/>
    <property type="match status" value="1"/>
</dbReference>
<dbReference type="InterPro" id="IPR016032">
    <property type="entry name" value="Sig_transdc_resp-reg_C-effctor"/>
</dbReference>
<dbReference type="EMBL" id="JAAVXB010000006">
    <property type="protein sequence ID" value="NKF23026.1"/>
    <property type="molecule type" value="Genomic_DNA"/>
</dbReference>
<reference evidence="6" key="1">
    <citation type="submission" date="2020-03" db="EMBL/GenBank/DDBJ databases">
        <title>Solimonas marina sp. nov., isolated from deep seawater of the Pacific Ocean.</title>
        <authorList>
            <person name="Liu X."/>
            <person name="Lai Q."/>
            <person name="Sun F."/>
            <person name="Gai Y."/>
            <person name="Li G."/>
            <person name="Shao Z."/>
        </authorList>
    </citation>
    <scope>NUCLEOTIDE SEQUENCE</scope>
    <source>
        <strain evidence="6">C16B3</strain>
    </source>
</reference>
<organism evidence="6 7">
    <name type="scientific">Solimonas marina</name>
    <dbReference type="NCBI Taxonomy" id="2714601"/>
    <lineage>
        <taxon>Bacteria</taxon>
        <taxon>Pseudomonadati</taxon>
        <taxon>Pseudomonadota</taxon>
        <taxon>Gammaproteobacteria</taxon>
        <taxon>Nevskiales</taxon>
        <taxon>Nevskiaceae</taxon>
        <taxon>Solimonas</taxon>
    </lineage>
</organism>
<dbReference type="InterPro" id="IPR039420">
    <property type="entry name" value="WalR-like"/>
</dbReference>
<dbReference type="RefSeq" id="WP_168148354.1">
    <property type="nucleotide sequence ID" value="NZ_JAAVXB010000006.1"/>
</dbReference>
<dbReference type="Pfam" id="PF00072">
    <property type="entry name" value="Response_reg"/>
    <property type="match status" value="1"/>
</dbReference>
<proteinExistence type="predicted"/>